<accession>G9YGM9</accession>
<proteinExistence type="predicted"/>
<keyword evidence="3" id="KW-1185">Reference proteome</keyword>
<dbReference type="AlphaFoldDB" id="G9YGM9"/>
<gene>
    <name evidence="2" type="ORF">HMPREF0080_00796</name>
</gene>
<evidence type="ECO:0000313" key="2">
    <source>
        <dbReference type="EMBL" id="EHM41842.1"/>
    </source>
</evidence>
<feature type="transmembrane region" description="Helical" evidence="1">
    <location>
        <begin position="43"/>
        <end position="66"/>
    </location>
</feature>
<dbReference type="RefSeq" id="WP_006789783.1">
    <property type="nucleotide sequence ID" value="NZ_JH417575.1"/>
</dbReference>
<protein>
    <submittedName>
        <fullName evidence="2">Uncharacterized protein</fullName>
    </submittedName>
</protein>
<dbReference type="SUPFAM" id="SSF53335">
    <property type="entry name" value="S-adenosyl-L-methionine-dependent methyltransferases"/>
    <property type="match status" value="1"/>
</dbReference>
<evidence type="ECO:0000313" key="3">
    <source>
        <dbReference type="Proteomes" id="UP000005481"/>
    </source>
</evidence>
<dbReference type="eggNOG" id="COG2226">
    <property type="taxonomic scope" value="Bacteria"/>
</dbReference>
<feature type="transmembrane region" description="Helical" evidence="1">
    <location>
        <begin position="12"/>
        <end position="37"/>
    </location>
</feature>
<organism evidence="2 3">
    <name type="scientific">Anaeroglobus geminatus F0357</name>
    <dbReference type="NCBI Taxonomy" id="861450"/>
    <lineage>
        <taxon>Bacteria</taxon>
        <taxon>Bacillati</taxon>
        <taxon>Bacillota</taxon>
        <taxon>Negativicutes</taxon>
        <taxon>Veillonellales</taxon>
        <taxon>Veillonellaceae</taxon>
        <taxon>Anaeroglobus</taxon>
    </lineage>
</organism>
<sequence>MRPDYKSWIPVNFIIIPLLSTIILFGVLLYLCTGAVLSGAYLYWAAGICSILCFLSGAVLIWSVLARRAFSYHGGRQLMKRIVEGIAAYVQIPAGGTCLDVGCGSGALTVACAKKSTGTTGRRRCMELAVRRLIFSSPV</sequence>
<dbReference type="EMBL" id="AGCJ01000025">
    <property type="protein sequence ID" value="EHM41842.1"/>
    <property type="molecule type" value="Genomic_DNA"/>
</dbReference>
<evidence type="ECO:0000256" key="1">
    <source>
        <dbReference type="SAM" id="Phobius"/>
    </source>
</evidence>
<dbReference type="STRING" id="861450.HMPREF0080_00796"/>
<comment type="caution">
    <text evidence="2">The sequence shown here is derived from an EMBL/GenBank/DDBJ whole genome shotgun (WGS) entry which is preliminary data.</text>
</comment>
<name>G9YGM9_9FIRM</name>
<dbReference type="InterPro" id="IPR029063">
    <property type="entry name" value="SAM-dependent_MTases_sf"/>
</dbReference>
<keyword evidence="1" id="KW-0472">Membrane</keyword>
<dbReference type="HOGENOM" id="CLU_1840954_0_0_9"/>
<dbReference type="Proteomes" id="UP000005481">
    <property type="component" value="Unassembled WGS sequence"/>
</dbReference>
<reference evidence="2 3" key="1">
    <citation type="submission" date="2011-08" db="EMBL/GenBank/DDBJ databases">
        <authorList>
            <person name="Weinstock G."/>
            <person name="Sodergren E."/>
            <person name="Clifton S."/>
            <person name="Fulton L."/>
            <person name="Fulton B."/>
            <person name="Courtney L."/>
            <person name="Fronick C."/>
            <person name="Harrison M."/>
            <person name="Strong C."/>
            <person name="Farmer C."/>
            <person name="Delahaunty K."/>
            <person name="Markovic C."/>
            <person name="Hall O."/>
            <person name="Minx P."/>
            <person name="Tomlinson C."/>
            <person name="Mitreva M."/>
            <person name="Hou S."/>
            <person name="Chen J."/>
            <person name="Wollam A."/>
            <person name="Pepin K.H."/>
            <person name="Johnson M."/>
            <person name="Bhonagiri V."/>
            <person name="Zhang X."/>
            <person name="Suruliraj S."/>
            <person name="Warren W."/>
            <person name="Chinwalla A."/>
            <person name="Mardis E.R."/>
            <person name="Wilson R.K."/>
        </authorList>
    </citation>
    <scope>NUCLEOTIDE SEQUENCE [LARGE SCALE GENOMIC DNA]</scope>
    <source>
        <strain evidence="2 3">F0357</strain>
    </source>
</reference>
<dbReference type="Gene3D" id="3.40.50.150">
    <property type="entry name" value="Vaccinia Virus protein VP39"/>
    <property type="match status" value="1"/>
</dbReference>
<keyword evidence="1" id="KW-0812">Transmembrane</keyword>
<keyword evidence="1" id="KW-1133">Transmembrane helix</keyword>